<keyword evidence="4" id="KW-1015">Disulfide bond</keyword>
<evidence type="ECO:0000256" key="1">
    <source>
        <dbReference type="ARBA" id="ARBA00005791"/>
    </source>
</evidence>
<evidence type="ECO:0000259" key="6">
    <source>
        <dbReference type="PROSITE" id="PS51352"/>
    </source>
</evidence>
<dbReference type="Gene3D" id="3.40.30.10">
    <property type="entry name" value="Glutaredoxin"/>
    <property type="match status" value="1"/>
</dbReference>
<proteinExistence type="inferred from homology"/>
<accession>A0AA37XGW8</accession>
<dbReference type="InterPro" id="IPR013766">
    <property type="entry name" value="Thioredoxin_domain"/>
</dbReference>
<evidence type="ECO:0000256" key="2">
    <source>
        <dbReference type="ARBA" id="ARBA00022729"/>
    </source>
</evidence>
<feature type="domain" description="Thioredoxin" evidence="6">
    <location>
        <begin position="26"/>
        <end position="171"/>
    </location>
</feature>
<evidence type="ECO:0000256" key="4">
    <source>
        <dbReference type="ARBA" id="ARBA00023157"/>
    </source>
</evidence>
<dbReference type="PROSITE" id="PS51352">
    <property type="entry name" value="THIOREDOXIN_2"/>
    <property type="match status" value="1"/>
</dbReference>
<dbReference type="RefSeq" id="WP_284251723.1">
    <property type="nucleotide sequence ID" value="NZ_BSUM01000001.1"/>
</dbReference>
<sequence>MTRSRTLTLGLLLVAVLALVVAVVVTRQPAPGPGSAATTLVREDSPRLTGGDEVQVVEYLDFECESCLLMHPFVEDLKETYGDRIELVVRYLPLHVSSVNAALAAEAAGNQGAYEEMYDRLFAGAEEWGHQQTPEREQFFVYAEELGLDMERFTADFDAPATLAVVEQSEADARANGVTSTPTFFVDGERLELTRTDDVARAVAEALGD</sequence>
<dbReference type="Pfam" id="PF13462">
    <property type="entry name" value="Thioredoxin_4"/>
    <property type="match status" value="1"/>
</dbReference>
<dbReference type="Proteomes" id="UP001157161">
    <property type="component" value="Unassembled WGS sequence"/>
</dbReference>
<evidence type="ECO:0000256" key="3">
    <source>
        <dbReference type="ARBA" id="ARBA00023002"/>
    </source>
</evidence>
<dbReference type="InterPro" id="IPR012336">
    <property type="entry name" value="Thioredoxin-like_fold"/>
</dbReference>
<name>A0AA37XGW8_9MICO</name>
<gene>
    <name evidence="7" type="ORF">GCM10025875_30240</name>
</gene>
<dbReference type="SUPFAM" id="SSF52833">
    <property type="entry name" value="Thioredoxin-like"/>
    <property type="match status" value="1"/>
</dbReference>
<comment type="similarity">
    <text evidence="1">Belongs to the thioredoxin family. DsbA subfamily.</text>
</comment>
<keyword evidence="8" id="KW-1185">Reference proteome</keyword>
<keyword evidence="2" id="KW-0732">Signal</keyword>
<evidence type="ECO:0000313" key="8">
    <source>
        <dbReference type="Proteomes" id="UP001157161"/>
    </source>
</evidence>
<dbReference type="AlphaFoldDB" id="A0AA37XGW8"/>
<organism evidence="7 8">
    <name type="scientific">Litorihabitans aurantiacus</name>
    <dbReference type="NCBI Taxonomy" id="1930061"/>
    <lineage>
        <taxon>Bacteria</taxon>
        <taxon>Bacillati</taxon>
        <taxon>Actinomycetota</taxon>
        <taxon>Actinomycetes</taxon>
        <taxon>Micrococcales</taxon>
        <taxon>Beutenbergiaceae</taxon>
        <taxon>Litorihabitans</taxon>
    </lineage>
</organism>
<evidence type="ECO:0000256" key="5">
    <source>
        <dbReference type="ARBA" id="ARBA00023284"/>
    </source>
</evidence>
<evidence type="ECO:0000313" key="7">
    <source>
        <dbReference type="EMBL" id="GMA33032.1"/>
    </source>
</evidence>
<keyword evidence="3" id="KW-0560">Oxidoreductase</keyword>
<protein>
    <recommendedName>
        <fullName evidence="6">Thioredoxin domain-containing protein</fullName>
    </recommendedName>
</protein>
<reference evidence="7" key="2">
    <citation type="submission" date="2023-02" db="EMBL/GenBank/DDBJ databases">
        <authorList>
            <person name="Sun Q."/>
            <person name="Mori K."/>
        </authorList>
    </citation>
    <scope>NUCLEOTIDE SEQUENCE</scope>
    <source>
        <strain evidence="7">NBRC 112290</strain>
    </source>
</reference>
<dbReference type="InterPro" id="IPR036249">
    <property type="entry name" value="Thioredoxin-like_sf"/>
</dbReference>
<dbReference type="GO" id="GO:0016491">
    <property type="term" value="F:oxidoreductase activity"/>
    <property type="evidence" value="ECO:0007669"/>
    <property type="project" value="UniProtKB-KW"/>
</dbReference>
<dbReference type="EMBL" id="BSUM01000001">
    <property type="protein sequence ID" value="GMA33032.1"/>
    <property type="molecule type" value="Genomic_DNA"/>
</dbReference>
<dbReference type="PANTHER" id="PTHR13887:SF14">
    <property type="entry name" value="DISULFIDE BOND FORMATION PROTEIN D"/>
    <property type="match status" value="1"/>
</dbReference>
<dbReference type="PANTHER" id="PTHR13887">
    <property type="entry name" value="GLUTATHIONE S-TRANSFERASE KAPPA"/>
    <property type="match status" value="1"/>
</dbReference>
<keyword evidence="5" id="KW-0676">Redox-active center</keyword>
<reference evidence="7" key="1">
    <citation type="journal article" date="2014" name="Int. J. Syst. Evol. Microbiol.">
        <title>Complete genome sequence of Corynebacterium casei LMG S-19264T (=DSM 44701T), isolated from a smear-ripened cheese.</title>
        <authorList>
            <consortium name="US DOE Joint Genome Institute (JGI-PGF)"/>
            <person name="Walter F."/>
            <person name="Albersmeier A."/>
            <person name="Kalinowski J."/>
            <person name="Ruckert C."/>
        </authorList>
    </citation>
    <scope>NUCLEOTIDE SEQUENCE</scope>
    <source>
        <strain evidence="7">NBRC 112290</strain>
    </source>
</reference>
<comment type="caution">
    <text evidence="7">The sequence shown here is derived from an EMBL/GenBank/DDBJ whole genome shotgun (WGS) entry which is preliminary data.</text>
</comment>